<evidence type="ECO:0000259" key="1">
    <source>
        <dbReference type="PROSITE" id="PS50883"/>
    </source>
</evidence>
<dbReference type="Pfam" id="PF00563">
    <property type="entry name" value="EAL"/>
    <property type="match status" value="1"/>
</dbReference>
<dbReference type="Proteomes" id="UP000051587">
    <property type="component" value="Unassembled WGS sequence"/>
</dbReference>
<dbReference type="InterPro" id="IPR001633">
    <property type="entry name" value="EAL_dom"/>
</dbReference>
<dbReference type="SMART" id="SM00052">
    <property type="entry name" value="EAL"/>
    <property type="match status" value="1"/>
</dbReference>
<gene>
    <name evidence="2" type="primary">gmr</name>
    <name evidence="2" type="ORF">TG4357_02905</name>
</gene>
<keyword evidence="3" id="KW-1185">Reference proteome</keyword>
<protein>
    <submittedName>
        <fullName evidence="2">Cyclic di-GMP phosphodiesterase Gmr</fullName>
        <ecNumber evidence="2">3.1.4.52</ecNumber>
    </submittedName>
</protein>
<dbReference type="PANTHER" id="PTHR33121">
    <property type="entry name" value="CYCLIC DI-GMP PHOSPHODIESTERASE PDEF"/>
    <property type="match status" value="1"/>
</dbReference>
<dbReference type="STRING" id="53501.SAMN04488043_101355"/>
<accession>A0A0P1FH44</accession>
<dbReference type="PROSITE" id="PS50883">
    <property type="entry name" value="EAL"/>
    <property type="match status" value="1"/>
</dbReference>
<dbReference type="SUPFAM" id="SSF141868">
    <property type="entry name" value="EAL domain-like"/>
    <property type="match status" value="1"/>
</dbReference>
<dbReference type="EMBL" id="CYSA01000026">
    <property type="protein sequence ID" value="CUH67259.1"/>
    <property type="molecule type" value="Genomic_DNA"/>
</dbReference>
<dbReference type="AlphaFoldDB" id="A0A0P1FH44"/>
<dbReference type="EC" id="3.1.4.52" evidence="2"/>
<dbReference type="Gene3D" id="3.20.20.450">
    <property type="entry name" value="EAL domain"/>
    <property type="match status" value="1"/>
</dbReference>
<dbReference type="RefSeq" id="WP_058263613.1">
    <property type="nucleotide sequence ID" value="NZ_CP051181.1"/>
</dbReference>
<proteinExistence type="predicted"/>
<keyword evidence="2" id="KW-0378">Hydrolase</keyword>
<dbReference type="CDD" id="cd01948">
    <property type="entry name" value="EAL"/>
    <property type="match status" value="1"/>
</dbReference>
<evidence type="ECO:0000313" key="3">
    <source>
        <dbReference type="Proteomes" id="UP000051587"/>
    </source>
</evidence>
<dbReference type="PANTHER" id="PTHR33121:SF79">
    <property type="entry name" value="CYCLIC DI-GMP PHOSPHODIESTERASE PDED-RELATED"/>
    <property type="match status" value="1"/>
</dbReference>
<feature type="domain" description="EAL" evidence="1">
    <location>
        <begin position="28"/>
        <end position="278"/>
    </location>
</feature>
<dbReference type="InterPro" id="IPR035919">
    <property type="entry name" value="EAL_sf"/>
</dbReference>
<reference evidence="2 3" key="1">
    <citation type="submission" date="2015-09" db="EMBL/GenBank/DDBJ databases">
        <authorList>
            <consortium name="Swine Surveillance"/>
        </authorList>
    </citation>
    <scope>NUCLEOTIDE SEQUENCE [LARGE SCALE GENOMIC DNA]</scope>
    <source>
        <strain evidence="2 3">CECT 4357</strain>
    </source>
</reference>
<dbReference type="OrthoDB" id="23692at2"/>
<organism evidence="2 3">
    <name type="scientific">Thalassovita gelatinovora</name>
    <name type="common">Thalassobius gelatinovorus</name>
    <dbReference type="NCBI Taxonomy" id="53501"/>
    <lineage>
        <taxon>Bacteria</taxon>
        <taxon>Pseudomonadati</taxon>
        <taxon>Pseudomonadota</taxon>
        <taxon>Alphaproteobacteria</taxon>
        <taxon>Rhodobacterales</taxon>
        <taxon>Roseobacteraceae</taxon>
        <taxon>Thalassovita</taxon>
    </lineage>
</organism>
<name>A0A0P1FH44_THAGE</name>
<dbReference type="GO" id="GO:0071111">
    <property type="term" value="F:cyclic-guanylate-specific phosphodiesterase activity"/>
    <property type="evidence" value="ECO:0007669"/>
    <property type="project" value="UniProtKB-EC"/>
</dbReference>
<dbReference type="InterPro" id="IPR050706">
    <property type="entry name" value="Cyclic-di-GMP_PDE-like"/>
</dbReference>
<evidence type="ECO:0000313" key="2">
    <source>
        <dbReference type="EMBL" id="CUH67259.1"/>
    </source>
</evidence>
<sequence>MADRKFGKMADIPDGQDSALSYAVFQRDRNVLEMVRNALHHNEAALAFQPVVEAGDPSRVAFYEGLMRIFDDTERVIPARDFMDHVEDTEVGRMIDCVALEQGLHILADHPHIRLSVNMSLRSAGYPRWMETLDRGLTRDPTVGERLILEISEASAMMVPELVTPFMDHVRRKNVAFALDDFGAGITSLSYLREFGFDILKINGDFCRAIHRDPDNQVLIAALQMIAQHFDMLTVACGIETRDEAAWLSDHGIDCLQGHLFGVPRINMNWRQDQIKAG</sequence>